<dbReference type="InterPro" id="IPR010730">
    <property type="entry name" value="HET"/>
</dbReference>
<proteinExistence type="predicted"/>
<feature type="domain" description="Heterokaryon incompatibility" evidence="1">
    <location>
        <begin position="213"/>
        <end position="365"/>
    </location>
</feature>
<dbReference type="Proteomes" id="UP000604273">
    <property type="component" value="Unassembled WGS sequence"/>
</dbReference>
<accession>A0A8H4WYF3</accession>
<dbReference type="OrthoDB" id="4161196at2759"/>
<evidence type="ECO:0000259" key="1">
    <source>
        <dbReference type="Pfam" id="PF06985"/>
    </source>
</evidence>
<reference evidence="2" key="2">
    <citation type="submission" date="2020-05" db="EMBL/GenBank/DDBJ databases">
        <authorList>
            <person name="Kim H.-S."/>
            <person name="Proctor R.H."/>
            <person name="Brown D.W."/>
        </authorList>
    </citation>
    <scope>NUCLEOTIDE SEQUENCE</scope>
    <source>
        <strain evidence="2">NRRL 45417</strain>
    </source>
</reference>
<name>A0A8H4WYF3_9HYPO</name>
<evidence type="ECO:0000313" key="2">
    <source>
        <dbReference type="EMBL" id="KAF4954484.1"/>
    </source>
</evidence>
<reference evidence="2" key="1">
    <citation type="journal article" date="2020" name="BMC Genomics">
        <title>Correction to: Identification and distribution of gene clusters required for synthesis of sphingolipid metabolism inhibitors in diverse species of the filamentous fungus Fusarium.</title>
        <authorList>
            <person name="Kim H.S."/>
            <person name="Lohmar J.M."/>
            <person name="Busman M."/>
            <person name="Brown D.W."/>
            <person name="Naumann T.A."/>
            <person name="Divon H.H."/>
            <person name="Lysoe E."/>
            <person name="Uhlig S."/>
            <person name="Proctor R.H."/>
        </authorList>
    </citation>
    <scope>NUCLEOTIDE SEQUENCE</scope>
    <source>
        <strain evidence="2">NRRL 45417</strain>
    </source>
</reference>
<protein>
    <recommendedName>
        <fullName evidence="1">Heterokaryon incompatibility domain-containing protein</fullName>
    </recommendedName>
</protein>
<dbReference type="Pfam" id="PF06985">
    <property type="entry name" value="HET"/>
    <property type="match status" value="1"/>
</dbReference>
<dbReference type="EMBL" id="JABFAI010000117">
    <property type="protein sequence ID" value="KAF4954484.1"/>
    <property type="molecule type" value="Genomic_DNA"/>
</dbReference>
<sequence length="713" mass="79964">MPLCSVCNALDLFSSPSFPICSRNFETIQKNASLGCDLCALILSVALDHVLSITKELDLKNLPQANSKTDDCVFTVHLWLSGNGSSAQEPLYNKLVVTVTGKDQSWPDQRSFMTSRQTNYAHEICVAADTGSPAYRSGLIGGTYLGVNMAAPEYIAAIGGWLQDCLFNHPRCRIAISSDKLFTPQLTELPTRCIEVTPTAAYLRDTQGTKGSYVTLSHRWNPEAEAVKTTPANFEQRISGTGLGPLSKTFEDAITIVRKLGIRYIWIDTICIIQGSDDWNQEKWKMGQYYERALFTISAIGACIQAGKSSGILKAQPPKSLVRLPFKQNGIRKGSLFLYRRDNKALFLTEVERSELISRGWVFQERLLSKRIIYFTNQVSFLECCSLPPRSFCNDMITEVPEPWKIKSSSNVSRILPTHSVKANFAWVYRSLYTWYNIVTAFSKTTLTQQSDHLAAISGAALEYGQAIERELSKESDKKGKNTQTTIDYLSGLWLKDIHYGLMWFAVDRQNRDCPCGAPSWSWLSNQGEVEWQPRGKMRQPCLQVLGAEYGQTPEAIHRLPQVVIMTVKLRVKAKMQPLLVIPGIQDAKDMSRLTGLKFETSPCNQYYTICHPTSPNWAGGWAKFERDPRVAELNSTSSGKVAILAVNVASRQVRDAIGLMEAFVNLRRTVHEVIFVECVKDRTFRRLGAGFVFDLTITEGFQEEEDVEIALV</sequence>
<keyword evidence="3" id="KW-1185">Reference proteome</keyword>
<dbReference type="PANTHER" id="PTHR33112:SF10">
    <property type="entry name" value="TOL"/>
    <property type="match status" value="1"/>
</dbReference>
<dbReference type="PANTHER" id="PTHR33112">
    <property type="entry name" value="DOMAIN PROTEIN, PUTATIVE-RELATED"/>
    <property type="match status" value="1"/>
</dbReference>
<dbReference type="AlphaFoldDB" id="A0A8H4WYF3"/>
<evidence type="ECO:0000313" key="3">
    <source>
        <dbReference type="Proteomes" id="UP000604273"/>
    </source>
</evidence>
<comment type="caution">
    <text evidence="2">The sequence shown here is derived from an EMBL/GenBank/DDBJ whole genome shotgun (WGS) entry which is preliminary data.</text>
</comment>
<gene>
    <name evidence="2" type="ORF">FGADI_5263</name>
</gene>
<organism evidence="2 3">
    <name type="scientific">Fusarium gaditjirri</name>
    <dbReference type="NCBI Taxonomy" id="282569"/>
    <lineage>
        <taxon>Eukaryota</taxon>
        <taxon>Fungi</taxon>
        <taxon>Dikarya</taxon>
        <taxon>Ascomycota</taxon>
        <taxon>Pezizomycotina</taxon>
        <taxon>Sordariomycetes</taxon>
        <taxon>Hypocreomycetidae</taxon>
        <taxon>Hypocreales</taxon>
        <taxon>Nectriaceae</taxon>
        <taxon>Fusarium</taxon>
        <taxon>Fusarium nisikadoi species complex</taxon>
    </lineage>
</organism>